<evidence type="ECO:0000313" key="1">
    <source>
        <dbReference type="EMBL" id="TJZ94361.1"/>
    </source>
</evidence>
<reference evidence="1 2" key="1">
    <citation type="submission" date="2019-04" db="EMBL/GenBank/DDBJ databases">
        <title>Streptomyces oryziradicis sp. nov., a novel actinomycete isolated from rhizosphere soil of rice (Oryza sativa L.).</title>
        <authorList>
            <person name="Li C."/>
        </authorList>
    </citation>
    <scope>NUCLEOTIDE SEQUENCE [LARGE SCALE GENOMIC DNA]</scope>
    <source>
        <strain evidence="1 2">NEAU-C40</strain>
    </source>
</reference>
<dbReference type="EMBL" id="SUMC01000230">
    <property type="protein sequence ID" value="TJZ94361.1"/>
    <property type="molecule type" value="Genomic_DNA"/>
</dbReference>
<protein>
    <submittedName>
        <fullName evidence="1">Recombinase</fullName>
    </submittedName>
</protein>
<dbReference type="RefSeq" id="WP_136731518.1">
    <property type="nucleotide sequence ID" value="NZ_SUMC01000230.1"/>
</dbReference>
<gene>
    <name evidence="1" type="ORF">FCI23_53925</name>
</gene>
<evidence type="ECO:0000313" key="2">
    <source>
        <dbReference type="Proteomes" id="UP000305778"/>
    </source>
</evidence>
<sequence>MLDRLDEIERDLHDRRDRAKHEGWLGEIEGIDLTLSLLDQKRTEARRLVHQPATVDLGMPRFTPLA</sequence>
<name>A0A4U0RFR9_9ACTN</name>
<dbReference type="AlphaFoldDB" id="A0A4U0RFR9"/>
<keyword evidence="2" id="KW-1185">Reference proteome</keyword>
<proteinExistence type="predicted"/>
<comment type="caution">
    <text evidence="1">The sequence shown here is derived from an EMBL/GenBank/DDBJ whole genome shotgun (WGS) entry which is preliminary data.</text>
</comment>
<organism evidence="1 2">
    <name type="scientific">Actinacidiphila oryziradicis</name>
    <dbReference type="NCBI Taxonomy" id="2571141"/>
    <lineage>
        <taxon>Bacteria</taxon>
        <taxon>Bacillati</taxon>
        <taxon>Actinomycetota</taxon>
        <taxon>Actinomycetes</taxon>
        <taxon>Kitasatosporales</taxon>
        <taxon>Streptomycetaceae</taxon>
        <taxon>Actinacidiphila</taxon>
    </lineage>
</organism>
<accession>A0A4U0RFR9</accession>
<dbReference type="OrthoDB" id="3522542at2"/>
<dbReference type="Proteomes" id="UP000305778">
    <property type="component" value="Unassembled WGS sequence"/>
</dbReference>